<name>A0A8J6DDZ7_9ROSI</name>
<comment type="caution">
    <text evidence="3">The sequence shown here is derived from an EMBL/GenBank/DDBJ whole genome shotgun (WGS) entry which is preliminary data.</text>
</comment>
<dbReference type="InterPro" id="IPR057670">
    <property type="entry name" value="SH3_retrovirus"/>
</dbReference>
<organism evidence="3 4">
    <name type="scientific">Gossypium anomalum</name>
    <dbReference type="NCBI Taxonomy" id="47600"/>
    <lineage>
        <taxon>Eukaryota</taxon>
        <taxon>Viridiplantae</taxon>
        <taxon>Streptophyta</taxon>
        <taxon>Embryophyta</taxon>
        <taxon>Tracheophyta</taxon>
        <taxon>Spermatophyta</taxon>
        <taxon>Magnoliopsida</taxon>
        <taxon>eudicotyledons</taxon>
        <taxon>Gunneridae</taxon>
        <taxon>Pentapetalae</taxon>
        <taxon>rosids</taxon>
        <taxon>malvids</taxon>
        <taxon>Malvales</taxon>
        <taxon>Malvaceae</taxon>
        <taxon>Malvoideae</taxon>
        <taxon>Gossypium</taxon>
    </lineage>
</organism>
<reference evidence="3 4" key="1">
    <citation type="journal article" date="2021" name="bioRxiv">
        <title>The Gossypium anomalum genome as a resource for cotton improvement and evolutionary analysis of hybrid incompatibility.</title>
        <authorList>
            <person name="Grover C.E."/>
            <person name="Yuan D."/>
            <person name="Arick M.A."/>
            <person name="Miller E.R."/>
            <person name="Hu G."/>
            <person name="Peterson D.G."/>
            <person name="Wendel J.F."/>
            <person name="Udall J.A."/>
        </authorList>
    </citation>
    <scope>NUCLEOTIDE SEQUENCE [LARGE SCALE GENOMIC DNA]</scope>
    <source>
        <strain evidence="3">JFW-Udall</strain>
        <tissue evidence="3">Leaf</tissue>
    </source>
</reference>
<gene>
    <name evidence="3" type="ORF">CXB51_003865</name>
</gene>
<evidence type="ECO:0000313" key="4">
    <source>
        <dbReference type="Proteomes" id="UP000701853"/>
    </source>
</evidence>
<dbReference type="Pfam" id="PF25597">
    <property type="entry name" value="SH3_retrovirus"/>
    <property type="match status" value="1"/>
</dbReference>
<dbReference type="SUPFAM" id="SSF56672">
    <property type="entry name" value="DNA/RNA polymerases"/>
    <property type="match status" value="1"/>
</dbReference>
<proteinExistence type="predicted"/>
<dbReference type="Pfam" id="PF14223">
    <property type="entry name" value="Retrotran_gag_2"/>
    <property type="match status" value="1"/>
</dbReference>
<dbReference type="PANTHER" id="PTHR47481">
    <property type="match status" value="1"/>
</dbReference>
<feature type="domain" description="Retroviral polymerase SH3-like" evidence="2">
    <location>
        <begin position="386"/>
        <end position="446"/>
    </location>
</feature>
<accession>A0A8J6DDZ7</accession>
<evidence type="ECO:0000313" key="3">
    <source>
        <dbReference type="EMBL" id="KAG8501578.1"/>
    </source>
</evidence>
<feature type="domain" description="Reverse transcriptase Ty1/copia-type" evidence="1">
    <location>
        <begin position="625"/>
        <end position="792"/>
    </location>
</feature>
<dbReference type="InterPro" id="IPR043502">
    <property type="entry name" value="DNA/RNA_pol_sf"/>
</dbReference>
<dbReference type="InterPro" id="IPR013103">
    <property type="entry name" value="RVT_2"/>
</dbReference>
<evidence type="ECO:0000259" key="2">
    <source>
        <dbReference type="Pfam" id="PF25597"/>
    </source>
</evidence>
<dbReference type="EMBL" id="JAHUZN010000002">
    <property type="protein sequence ID" value="KAG8501578.1"/>
    <property type="molecule type" value="Genomic_DNA"/>
</dbReference>
<dbReference type="OrthoDB" id="414945at2759"/>
<keyword evidence="4" id="KW-1185">Reference proteome</keyword>
<evidence type="ECO:0000259" key="1">
    <source>
        <dbReference type="Pfam" id="PF07727"/>
    </source>
</evidence>
<dbReference type="AlphaFoldDB" id="A0A8J6DDZ7"/>
<sequence>MVLPHHVGLDTSAQIWNALVNLYVNQTTSRLMFYRRALHSQRKADLFMKEFLMKIKGFCDSLASCGEVISEREHVTTILNNLLLYNESTITIITASEVPYTIQGVTSMLLDAEARQQLTMLETPSSANMCYYRFDASYKSAGYRPPSSPQVNVCMFGNGPPLLTWTTMSTPIALTSSQPGWFFPPAPAYIATPDTIGDNAWYPDSSVTHHLTNSAASLSERTPYNGPGKVYGVMPVITSYSFTTVIHEISVTCTCSVRFYKPRVLLRGSVHNGLYRLSLPGLPKAALSSDPAQCFTTTATVPLSIWHFRLGHPCKATLTTALHHFLEYVKPLQLVVADVWGPAPIPSNGFCYYVAFTDAKAERTLGCKLLALQLDGGGEFQVLKCCLCFPNLRPYNKCKLQFRSSPCTFLGYSPQRKGYRCQDSSGRIYISRLVIFNKSIFPFKNISPQLIPYTSLSQSSSKLLVLLPDSLSTTSTNMASFNLQDNDLTTMPLSNSPRVGQPLNLSPLDPPPPLPSVPYNSHVMVTRSKAGIFKPKVYLSKAICFSSDTHVDIHKAMCSECWQTVVHSELQVLLYNNTWSLCSLLVDRRAIRCKWLFKVKKKADGIVERYKARLVAKGFSQHAGQVDVNNTFLNGDLTEEIYMDQPSGFEVPGSSSGQKLVCRLNKVLYGLRQALRAWFHTLKQYLVAQLSFHASKADSSLFIRESSRNVLLLMAYVDDIVITGSSSKAIDDVVTRLHSKFALKDMGRLSFFLGIKVQHTSQGLLLGQRKYISEILHKIGMVGAAATPIPMVSTLKLAASDGSPPFANVHLYPSIVGML</sequence>
<dbReference type="PANTHER" id="PTHR47481:SF30">
    <property type="entry name" value="CCHC-TYPE DOMAIN-CONTAINING PROTEIN"/>
    <property type="match status" value="1"/>
</dbReference>
<protein>
    <recommendedName>
        <fullName evidence="5">Reverse transcriptase Ty1/copia-type domain-containing protein</fullName>
    </recommendedName>
</protein>
<dbReference type="Proteomes" id="UP000701853">
    <property type="component" value="Chromosome 2"/>
</dbReference>
<evidence type="ECO:0008006" key="5">
    <source>
        <dbReference type="Google" id="ProtNLM"/>
    </source>
</evidence>
<dbReference type="Pfam" id="PF07727">
    <property type="entry name" value="RVT_2"/>
    <property type="match status" value="1"/>
</dbReference>